<dbReference type="GO" id="GO:0005737">
    <property type="term" value="C:cytoplasm"/>
    <property type="evidence" value="ECO:0007669"/>
    <property type="project" value="UniProtKB-SubCell"/>
</dbReference>
<dbReference type="SMART" id="SM00356">
    <property type="entry name" value="ZnF_C3H1"/>
    <property type="match status" value="4"/>
</dbReference>
<dbReference type="AlphaFoldDB" id="A0AAE0VQY6"/>
<evidence type="ECO:0000256" key="1">
    <source>
        <dbReference type="ARBA" id="ARBA00004123"/>
    </source>
</evidence>
<dbReference type="SUPFAM" id="SSF117839">
    <property type="entry name" value="WWE domain"/>
    <property type="match status" value="1"/>
</dbReference>
<keyword evidence="8 11" id="KW-0862">Zinc</keyword>
<dbReference type="InterPro" id="IPR051712">
    <property type="entry name" value="ARTD-AVP"/>
</dbReference>
<feature type="compositionally biased region" description="Basic residues" evidence="12">
    <location>
        <begin position="340"/>
        <end position="354"/>
    </location>
</feature>
<reference evidence="16" key="1">
    <citation type="journal article" date="2021" name="Genome Biol. Evol.">
        <title>A High-Quality Reference Genome for a Parasitic Bivalve with Doubly Uniparental Inheritance (Bivalvia: Unionida).</title>
        <authorList>
            <person name="Smith C.H."/>
        </authorList>
    </citation>
    <scope>NUCLEOTIDE SEQUENCE</scope>
    <source>
        <strain evidence="16">CHS0354</strain>
    </source>
</reference>
<feature type="domain" description="PARP catalytic" evidence="15">
    <location>
        <begin position="593"/>
        <end position="798"/>
    </location>
</feature>
<reference evidence="16" key="2">
    <citation type="journal article" date="2021" name="Genome Biol. Evol.">
        <title>Developing a high-quality reference genome for a parasitic bivalve with doubly uniparental inheritance (Bivalvia: Unionida).</title>
        <authorList>
            <person name="Smith C.H."/>
        </authorList>
    </citation>
    <scope>NUCLEOTIDE SEQUENCE</scope>
    <source>
        <strain evidence="16">CHS0354</strain>
        <tissue evidence="16">Mantle</tissue>
    </source>
</reference>
<dbReference type="PROSITE" id="PS50918">
    <property type="entry name" value="WWE"/>
    <property type="match status" value="1"/>
</dbReference>
<evidence type="ECO:0000259" key="14">
    <source>
        <dbReference type="PROSITE" id="PS50918"/>
    </source>
</evidence>
<keyword evidence="7 11" id="KW-0863">Zinc-finger</keyword>
<feature type="zinc finger region" description="C3H1-type" evidence="11">
    <location>
        <begin position="217"/>
        <end position="239"/>
    </location>
</feature>
<feature type="domain" description="C3H1-type" evidence="13">
    <location>
        <begin position="366"/>
        <end position="393"/>
    </location>
</feature>
<keyword evidence="17" id="KW-1185">Reference proteome</keyword>
<dbReference type="GO" id="GO:0003950">
    <property type="term" value="F:NAD+ poly-ADP-ribosyltransferase activity"/>
    <property type="evidence" value="ECO:0007669"/>
    <property type="project" value="InterPro"/>
</dbReference>
<protein>
    <submittedName>
        <fullName evidence="16">Uncharacterized protein</fullName>
    </submittedName>
</protein>
<proteinExistence type="inferred from homology"/>
<evidence type="ECO:0000256" key="11">
    <source>
        <dbReference type="PROSITE-ProRule" id="PRU00723"/>
    </source>
</evidence>
<dbReference type="Gene3D" id="3.90.228.10">
    <property type="match status" value="1"/>
</dbReference>
<feature type="zinc finger region" description="C3H1-type" evidence="11">
    <location>
        <begin position="133"/>
        <end position="154"/>
    </location>
</feature>
<evidence type="ECO:0000256" key="4">
    <source>
        <dbReference type="ARBA" id="ARBA00022553"/>
    </source>
</evidence>
<feature type="region of interest" description="Disordered" evidence="12">
    <location>
        <begin position="544"/>
        <end position="572"/>
    </location>
</feature>
<dbReference type="Pfam" id="PF02825">
    <property type="entry name" value="WWE"/>
    <property type="match status" value="1"/>
</dbReference>
<keyword evidence="9" id="KW-0539">Nucleus</keyword>
<comment type="caution">
    <text evidence="16">The sequence shown here is derived from an EMBL/GenBank/DDBJ whole genome shotgun (WGS) entry which is preliminary data.</text>
</comment>
<comment type="similarity">
    <text evidence="10">Belongs to the ARTD/PARP family.</text>
</comment>
<dbReference type="Gene3D" id="1.20.120.1350">
    <property type="entry name" value="Pneumovirus matrix protein 2 (M2), zinc-binding domain"/>
    <property type="match status" value="1"/>
</dbReference>
<dbReference type="Proteomes" id="UP001195483">
    <property type="component" value="Unassembled WGS sequence"/>
</dbReference>
<feature type="domain" description="C3H1-type" evidence="13">
    <location>
        <begin position="133"/>
        <end position="154"/>
    </location>
</feature>
<dbReference type="Pfam" id="PF25261">
    <property type="entry name" value="zf-CCCH_PARP12"/>
    <property type="match status" value="1"/>
</dbReference>
<dbReference type="PANTHER" id="PTHR45740:SF2">
    <property type="entry name" value="POLY [ADP-RIBOSE] POLYMERASE"/>
    <property type="match status" value="1"/>
</dbReference>
<accession>A0AAE0VQY6</accession>
<dbReference type="InterPro" id="IPR057602">
    <property type="entry name" value="Zfn-CCCH_PARP12"/>
</dbReference>
<dbReference type="GO" id="GO:1990404">
    <property type="term" value="F:NAD+-protein mono-ADP-ribosyltransferase activity"/>
    <property type="evidence" value="ECO:0007669"/>
    <property type="project" value="TreeGrafter"/>
</dbReference>
<feature type="region of interest" description="Disordered" evidence="12">
    <location>
        <begin position="313"/>
        <end position="362"/>
    </location>
</feature>
<dbReference type="PROSITE" id="PS51059">
    <property type="entry name" value="PARP_CATALYTIC"/>
    <property type="match status" value="1"/>
</dbReference>
<dbReference type="InterPro" id="IPR000571">
    <property type="entry name" value="Znf_CCCH"/>
</dbReference>
<evidence type="ECO:0000256" key="5">
    <source>
        <dbReference type="ARBA" id="ARBA00022723"/>
    </source>
</evidence>
<dbReference type="GO" id="GO:0005634">
    <property type="term" value="C:nucleus"/>
    <property type="evidence" value="ECO:0007669"/>
    <property type="project" value="UniProtKB-SubCell"/>
</dbReference>
<dbReference type="Gene3D" id="3.30.720.50">
    <property type="match status" value="1"/>
</dbReference>
<evidence type="ECO:0000313" key="16">
    <source>
        <dbReference type="EMBL" id="KAK3586711.1"/>
    </source>
</evidence>
<evidence type="ECO:0000313" key="17">
    <source>
        <dbReference type="Proteomes" id="UP001195483"/>
    </source>
</evidence>
<evidence type="ECO:0000256" key="10">
    <source>
        <dbReference type="ARBA" id="ARBA00024347"/>
    </source>
</evidence>
<evidence type="ECO:0000256" key="7">
    <source>
        <dbReference type="ARBA" id="ARBA00022771"/>
    </source>
</evidence>
<feature type="compositionally biased region" description="Low complexity" evidence="12">
    <location>
        <begin position="327"/>
        <end position="339"/>
    </location>
</feature>
<keyword evidence="3" id="KW-0963">Cytoplasm</keyword>
<evidence type="ECO:0000256" key="8">
    <source>
        <dbReference type="ARBA" id="ARBA00022833"/>
    </source>
</evidence>
<evidence type="ECO:0000259" key="15">
    <source>
        <dbReference type="PROSITE" id="PS51059"/>
    </source>
</evidence>
<dbReference type="CDD" id="cd01439">
    <property type="entry name" value="TCCD_inducible_PARP_like"/>
    <property type="match status" value="1"/>
</dbReference>
<dbReference type="InterPro" id="IPR018123">
    <property type="entry name" value="WWE-dom_subgr"/>
</dbReference>
<name>A0AAE0VQY6_9BIVA</name>
<comment type="subcellular location">
    <subcellularLocation>
        <location evidence="2">Cytoplasm</location>
    </subcellularLocation>
    <subcellularLocation>
        <location evidence="1">Nucleus</location>
    </subcellularLocation>
</comment>
<gene>
    <name evidence="16" type="ORF">CHS0354_020716</name>
</gene>
<dbReference type="EMBL" id="JAEAOA010001262">
    <property type="protein sequence ID" value="KAK3586711.1"/>
    <property type="molecule type" value="Genomic_DNA"/>
</dbReference>
<sequence length="798" mass="91646">MAFSRYRSPVPMFMHIQPQLSAPAGIDPNIEIVRLALKILCSKQRPLSLMEIHTELCNQSAGGFIDSQFISTLDISQLNGILNYYPDHFALVRFSPRQVAVKPQTRIELCKTHCSKNGYCPGHPSVPCNGLHICKFYILDSCKIGNCKFGHDLTTQHNMQIRREYLLDHLKIKELKYLLNLADNRSETTVPRICKFYNNEGGCRNQQQGKSCPHLHMCRHYIMDKCSFGPRCKRNHDIFVTDVKEILIRYKINISRTPKEIIAELQEALSKDEDSKSETSEVLDQRRIGATSLVSKRCTSTPNLAMQKMSLFPQPHSSVTDSDEGSSVDSDGVPGGTRIKSSRSGKHRSRSKKKNTPDRQLSVDSTQGTHICLYNLRGQCWFKDSCRNVHKNMPYQWQLRHQSDGVWEDLGEQDNLDVELNFSNPDCDKCFCEDRSGLPIQLFFEKMEAQTGDNRNLEVRRLSTVSSEDAENQPLATRWCWFWQDQRGKWVEYGSKNMTGYQTNVVSDVIEQRYLANPKGQCHFATLGHGYILDFTIMSQQNMDTKTKRRVKRRPEYVSPQEAKKRKLKPVQSGVLASQQASGVGVGMKPCPVPNTWDVQHGQDVIDIFNKVEVRKKFNREEYQKVETLFLESMPSTTSIISIERIENGELWSNYHNKKEKMQRKNPSLKELHLFHGTQSQYIDAICRQGFDFRLSGLTTGTRLGKGSYFAKTAKFADRYTERGNSCIVFLVRVMAGDYTTGHKTYARPPLKDPRNPCSDLYDSCVDDVKNPEIFVIFDNYQVYPEYVIKYNMNYTSI</sequence>
<evidence type="ECO:0000259" key="13">
    <source>
        <dbReference type="PROSITE" id="PS50103"/>
    </source>
</evidence>
<feature type="zinc finger region" description="C3H1-type" evidence="11">
    <location>
        <begin position="366"/>
        <end position="393"/>
    </location>
</feature>
<dbReference type="SMART" id="SM00678">
    <property type="entry name" value="WWE"/>
    <property type="match status" value="1"/>
</dbReference>
<keyword evidence="4" id="KW-0597">Phosphoprotein</keyword>
<dbReference type="Pfam" id="PF00644">
    <property type="entry name" value="PARP"/>
    <property type="match status" value="1"/>
</dbReference>
<dbReference type="PANTHER" id="PTHR45740">
    <property type="entry name" value="POLY [ADP-RIBOSE] POLYMERASE"/>
    <property type="match status" value="1"/>
</dbReference>
<organism evidence="16 17">
    <name type="scientific">Potamilus streckersoni</name>
    <dbReference type="NCBI Taxonomy" id="2493646"/>
    <lineage>
        <taxon>Eukaryota</taxon>
        <taxon>Metazoa</taxon>
        <taxon>Spiralia</taxon>
        <taxon>Lophotrochozoa</taxon>
        <taxon>Mollusca</taxon>
        <taxon>Bivalvia</taxon>
        <taxon>Autobranchia</taxon>
        <taxon>Heteroconchia</taxon>
        <taxon>Palaeoheterodonta</taxon>
        <taxon>Unionida</taxon>
        <taxon>Unionoidea</taxon>
        <taxon>Unionidae</taxon>
        <taxon>Ambleminae</taxon>
        <taxon>Lampsilini</taxon>
        <taxon>Potamilus</taxon>
    </lineage>
</organism>
<feature type="domain" description="WWE" evidence="14">
    <location>
        <begin position="466"/>
        <end position="553"/>
    </location>
</feature>
<evidence type="ECO:0000256" key="3">
    <source>
        <dbReference type="ARBA" id="ARBA00022490"/>
    </source>
</evidence>
<evidence type="ECO:0000256" key="6">
    <source>
        <dbReference type="ARBA" id="ARBA00022737"/>
    </source>
</evidence>
<evidence type="ECO:0000256" key="12">
    <source>
        <dbReference type="SAM" id="MobiDB-lite"/>
    </source>
</evidence>
<keyword evidence="5 11" id="KW-0479">Metal-binding</keyword>
<feature type="domain" description="C3H1-type" evidence="13">
    <location>
        <begin position="217"/>
        <end position="239"/>
    </location>
</feature>
<dbReference type="Gene3D" id="4.10.1000.10">
    <property type="entry name" value="Zinc finger, CCCH-type"/>
    <property type="match status" value="1"/>
</dbReference>
<dbReference type="InterPro" id="IPR004170">
    <property type="entry name" value="WWE_dom"/>
</dbReference>
<evidence type="ECO:0000256" key="2">
    <source>
        <dbReference type="ARBA" id="ARBA00004496"/>
    </source>
</evidence>
<dbReference type="SUPFAM" id="SSF56399">
    <property type="entry name" value="ADP-ribosylation"/>
    <property type="match status" value="1"/>
</dbReference>
<dbReference type="PROSITE" id="PS50103">
    <property type="entry name" value="ZF_C3H1"/>
    <property type="match status" value="3"/>
</dbReference>
<dbReference type="GO" id="GO:0008270">
    <property type="term" value="F:zinc ion binding"/>
    <property type="evidence" value="ECO:0007669"/>
    <property type="project" value="UniProtKB-KW"/>
</dbReference>
<dbReference type="InterPro" id="IPR037197">
    <property type="entry name" value="WWE_dom_sf"/>
</dbReference>
<evidence type="ECO:0000256" key="9">
    <source>
        <dbReference type="ARBA" id="ARBA00023242"/>
    </source>
</evidence>
<keyword evidence="6" id="KW-0677">Repeat</keyword>
<reference evidence="16" key="3">
    <citation type="submission" date="2023-05" db="EMBL/GenBank/DDBJ databases">
        <authorList>
            <person name="Smith C.H."/>
        </authorList>
    </citation>
    <scope>NUCLEOTIDE SEQUENCE</scope>
    <source>
        <strain evidence="16">CHS0354</strain>
        <tissue evidence="16">Mantle</tissue>
    </source>
</reference>
<dbReference type="InterPro" id="IPR012317">
    <property type="entry name" value="Poly(ADP-ribose)pol_cat_dom"/>
</dbReference>